<dbReference type="SUPFAM" id="SSF69336">
    <property type="entry name" value="Alpha subunit of glutamate synthase, C-terminal domain"/>
    <property type="match status" value="1"/>
</dbReference>
<evidence type="ECO:0000313" key="4">
    <source>
        <dbReference type="Proteomes" id="UP000271889"/>
    </source>
</evidence>
<dbReference type="InterPro" id="IPR051394">
    <property type="entry name" value="Glutamate_Synthase"/>
</dbReference>
<feature type="domain" description="Glutamate synthase alpha subunit C-terminal" evidence="2">
    <location>
        <begin position="1"/>
        <end position="84"/>
    </location>
</feature>
<dbReference type="OrthoDB" id="4327079at2759"/>
<dbReference type="EMBL" id="UYRV01106907">
    <property type="protein sequence ID" value="VDN22876.1"/>
    <property type="molecule type" value="Genomic_DNA"/>
</dbReference>
<reference evidence="3 4" key="1">
    <citation type="submission" date="2018-11" db="EMBL/GenBank/DDBJ databases">
        <authorList>
            <consortium name="Pathogen Informatics"/>
        </authorList>
    </citation>
    <scope>NUCLEOTIDE SEQUENCE [LARGE SCALE GENOMIC DNA]</scope>
</reference>
<organism evidence="3 4">
    <name type="scientific">Cylicostephanus goldi</name>
    <name type="common">Nematode worm</name>
    <dbReference type="NCBI Taxonomy" id="71465"/>
    <lineage>
        <taxon>Eukaryota</taxon>
        <taxon>Metazoa</taxon>
        <taxon>Ecdysozoa</taxon>
        <taxon>Nematoda</taxon>
        <taxon>Chromadorea</taxon>
        <taxon>Rhabditida</taxon>
        <taxon>Rhabditina</taxon>
        <taxon>Rhabditomorpha</taxon>
        <taxon>Strongyloidea</taxon>
        <taxon>Strongylidae</taxon>
        <taxon>Cylicostephanus</taxon>
    </lineage>
</organism>
<dbReference type="GO" id="GO:0016491">
    <property type="term" value="F:oxidoreductase activity"/>
    <property type="evidence" value="ECO:0007669"/>
    <property type="project" value="InterPro"/>
</dbReference>
<evidence type="ECO:0000313" key="3">
    <source>
        <dbReference type="EMBL" id="VDN22876.1"/>
    </source>
</evidence>
<dbReference type="Proteomes" id="UP000271889">
    <property type="component" value="Unassembled WGS sequence"/>
</dbReference>
<feature type="compositionally biased region" description="Basic and acidic residues" evidence="1">
    <location>
        <begin position="155"/>
        <end position="181"/>
    </location>
</feature>
<dbReference type="InterPro" id="IPR002489">
    <property type="entry name" value="Glu_synth_asu_C"/>
</dbReference>
<keyword evidence="4" id="KW-1185">Reference proteome</keyword>
<dbReference type="Gene3D" id="2.160.20.60">
    <property type="entry name" value="Glutamate synthase, alpha subunit, C-terminal domain"/>
    <property type="match status" value="2"/>
</dbReference>
<evidence type="ECO:0000256" key="1">
    <source>
        <dbReference type="SAM" id="MobiDB-lite"/>
    </source>
</evidence>
<gene>
    <name evidence="3" type="ORF">CGOC_LOCUS9429</name>
</gene>
<feature type="region of interest" description="Disordered" evidence="1">
    <location>
        <begin position="155"/>
        <end position="184"/>
    </location>
</feature>
<name>A0A3P7PXP4_CYLGO</name>
<dbReference type="PANTHER" id="PTHR43100">
    <property type="entry name" value="GLUTAMATE SYNTHASE [NADPH] SMALL CHAIN"/>
    <property type="match status" value="1"/>
</dbReference>
<dbReference type="PANTHER" id="PTHR43100:SF1">
    <property type="entry name" value="GLUTAMATE SYNTHASE [NADPH] SMALL CHAIN"/>
    <property type="match status" value="1"/>
</dbReference>
<feature type="compositionally biased region" description="Basic residues" evidence="1">
    <location>
        <begin position="200"/>
        <end position="214"/>
    </location>
</feature>
<feature type="region of interest" description="Disordered" evidence="1">
    <location>
        <begin position="200"/>
        <end position="259"/>
    </location>
</feature>
<proteinExistence type="predicted"/>
<sequence length="289" mass="32847">TVELEGDANDYVGKCLSGGTIIVYPPKKAVFKSEENSIIGNVALYGATSGECWFRGVAGERFAVRNSGCTAVVEAVGDHACDPFTSRINDATVDLDTPDEDDLVFIRDRIKKFVQLTGSELGQRILDDWQTEHAKIVKIFPKDYKRVLKEQEEEKKRLAEEKEAADKENGDMEGRPRERALSMDMQIAPTLIHKKKLAAKKKLSISQRKRKLSRNPRPQDIAGFEDEEDVQEAIEDNEEEGAKSDNDEELLSDDEKLYRAPEERLKDWDEVYDFESVRSNIREQAARFD</sequence>
<feature type="compositionally biased region" description="Acidic residues" evidence="1">
    <location>
        <begin position="223"/>
        <end position="239"/>
    </location>
</feature>
<feature type="non-terminal residue" evidence="3">
    <location>
        <position position="1"/>
    </location>
</feature>
<dbReference type="InterPro" id="IPR036485">
    <property type="entry name" value="Glu_synth_asu_C_sf"/>
</dbReference>
<accession>A0A3P7PXP4</accession>
<dbReference type="AlphaFoldDB" id="A0A3P7PXP4"/>
<protein>
    <recommendedName>
        <fullName evidence="2">Glutamate synthase alpha subunit C-terminal domain-containing protein</fullName>
    </recommendedName>
</protein>
<dbReference type="Pfam" id="PF01493">
    <property type="entry name" value="GXGXG"/>
    <property type="match status" value="1"/>
</dbReference>
<evidence type="ECO:0000259" key="2">
    <source>
        <dbReference type="Pfam" id="PF01493"/>
    </source>
</evidence>